<evidence type="ECO:0000256" key="6">
    <source>
        <dbReference type="ARBA" id="ARBA00022692"/>
    </source>
</evidence>
<dbReference type="GeneID" id="89520849"/>
<evidence type="ECO:0000256" key="8">
    <source>
        <dbReference type="ARBA" id="ARBA00023136"/>
    </source>
</evidence>
<dbReference type="KEGG" id="obj:EIO64_16640"/>
<dbReference type="InterPro" id="IPR051327">
    <property type="entry name" value="MATE_MepA_subfamily"/>
</dbReference>
<dbReference type="GO" id="GO:0015297">
    <property type="term" value="F:antiporter activity"/>
    <property type="evidence" value="ECO:0007669"/>
    <property type="project" value="InterPro"/>
</dbReference>
<dbReference type="GO" id="GO:0042910">
    <property type="term" value="F:xenobiotic transmembrane transporter activity"/>
    <property type="evidence" value="ECO:0007669"/>
    <property type="project" value="InterPro"/>
</dbReference>
<keyword evidence="9" id="KW-0046">Antibiotic resistance</keyword>
<name>A0A4D7AXJ3_9FIRM</name>
<evidence type="ECO:0000256" key="10">
    <source>
        <dbReference type="SAM" id="Phobius"/>
    </source>
</evidence>
<feature type="transmembrane region" description="Helical" evidence="10">
    <location>
        <begin position="401"/>
        <end position="419"/>
    </location>
</feature>
<keyword evidence="5" id="KW-1003">Cell membrane</keyword>
<comment type="subcellular location">
    <subcellularLocation>
        <location evidence="1">Cell membrane</location>
        <topology evidence="1">Multi-pass membrane protein</topology>
    </subcellularLocation>
</comment>
<feature type="transmembrane region" description="Helical" evidence="10">
    <location>
        <begin position="51"/>
        <end position="74"/>
    </location>
</feature>
<evidence type="ECO:0000256" key="5">
    <source>
        <dbReference type="ARBA" id="ARBA00022475"/>
    </source>
</evidence>
<feature type="transmembrane region" description="Helical" evidence="10">
    <location>
        <begin position="425"/>
        <end position="445"/>
    </location>
</feature>
<dbReference type="GO" id="GO:0046677">
    <property type="term" value="P:response to antibiotic"/>
    <property type="evidence" value="ECO:0007669"/>
    <property type="project" value="UniProtKB-KW"/>
</dbReference>
<dbReference type="CDD" id="cd13143">
    <property type="entry name" value="MATE_MepA_like"/>
    <property type="match status" value="1"/>
</dbReference>
<dbReference type="PANTHER" id="PTHR43823">
    <property type="entry name" value="SPORULATION PROTEIN YKVU"/>
    <property type="match status" value="1"/>
</dbReference>
<dbReference type="AlphaFoldDB" id="A0A4D7AXJ3"/>
<feature type="transmembrane region" description="Helical" evidence="10">
    <location>
        <begin position="144"/>
        <end position="161"/>
    </location>
</feature>
<dbReference type="NCBIfam" id="TIGR00797">
    <property type="entry name" value="matE"/>
    <property type="match status" value="1"/>
</dbReference>
<keyword evidence="8 10" id="KW-0472">Membrane</keyword>
<accession>A0A4D7AXJ3</accession>
<feature type="transmembrane region" description="Helical" evidence="10">
    <location>
        <begin position="196"/>
        <end position="218"/>
    </location>
</feature>
<comment type="similarity">
    <text evidence="2">Belongs to the multi antimicrobial extrusion (MATE) (TC 2.A.66.1) family. MepA subfamily.</text>
</comment>
<evidence type="ECO:0000256" key="9">
    <source>
        <dbReference type="ARBA" id="ARBA00023251"/>
    </source>
</evidence>
<evidence type="ECO:0000313" key="12">
    <source>
        <dbReference type="Proteomes" id="UP000298642"/>
    </source>
</evidence>
<dbReference type="Proteomes" id="UP000298642">
    <property type="component" value="Chromosome"/>
</dbReference>
<evidence type="ECO:0000256" key="1">
    <source>
        <dbReference type="ARBA" id="ARBA00004651"/>
    </source>
</evidence>
<keyword evidence="12" id="KW-1185">Reference proteome</keyword>
<dbReference type="Pfam" id="PF01554">
    <property type="entry name" value="MatE"/>
    <property type="match status" value="2"/>
</dbReference>
<feature type="transmembrane region" description="Helical" evidence="10">
    <location>
        <begin position="20"/>
        <end position="39"/>
    </location>
</feature>
<dbReference type="PIRSF" id="PIRSF006603">
    <property type="entry name" value="DinF"/>
    <property type="match status" value="1"/>
</dbReference>
<dbReference type="RefSeq" id="WP_119310850.1">
    <property type="nucleotide sequence ID" value="NZ_CP034413.3"/>
</dbReference>
<feature type="transmembrane region" description="Helical" evidence="10">
    <location>
        <begin position="98"/>
        <end position="124"/>
    </location>
</feature>
<keyword evidence="7 10" id="KW-1133">Transmembrane helix</keyword>
<gene>
    <name evidence="11" type="ORF">EIO64_16640</name>
</gene>
<organism evidence="11 12">
    <name type="scientific">Dysosmobacter welbionis</name>
    <dbReference type="NCBI Taxonomy" id="2093857"/>
    <lineage>
        <taxon>Bacteria</taxon>
        <taxon>Bacillati</taxon>
        <taxon>Bacillota</taxon>
        <taxon>Clostridia</taxon>
        <taxon>Eubacteriales</taxon>
        <taxon>Oscillospiraceae</taxon>
        <taxon>Dysosmobacter</taxon>
    </lineage>
</organism>
<protein>
    <recommendedName>
        <fullName evidence="3">Multidrug export protein MepA</fullName>
    </recommendedName>
</protein>
<evidence type="ECO:0000256" key="7">
    <source>
        <dbReference type="ARBA" id="ARBA00022989"/>
    </source>
</evidence>
<dbReference type="PANTHER" id="PTHR43823:SF3">
    <property type="entry name" value="MULTIDRUG EXPORT PROTEIN MEPA"/>
    <property type="match status" value="1"/>
</dbReference>
<evidence type="ECO:0000256" key="2">
    <source>
        <dbReference type="ARBA" id="ARBA00008417"/>
    </source>
</evidence>
<keyword evidence="4" id="KW-0813">Transport</keyword>
<evidence type="ECO:0000256" key="4">
    <source>
        <dbReference type="ARBA" id="ARBA00022448"/>
    </source>
</evidence>
<evidence type="ECO:0000256" key="3">
    <source>
        <dbReference type="ARBA" id="ARBA00022106"/>
    </source>
</evidence>
<feature type="transmembrane region" description="Helical" evidence="10">
    <location>
        <begin position="325"/>
        <end position="346"/>
    </location>
</feature>
<feature type="transmembrane region" description="Helical" evidence="10">
    <location>
        <begin position="239"/>
        <end position="262"/>
    </location>
</feature>
<dbReference type="EMBL" id="CP034413">
    <property type="protein sequence ID" value="QCI60630.1"/>
    <property type="molecule type" value="Genomic_DNA"/>
</dbReference>
<reference evidence="12" key="1">
    <citation type="submission" date="2018-12" db="EMBL/GenBank/DDBJ databases">
        <title>Dusodibacter welbiota gen. nov., sp. nov., isolated from human faeces and emended description of the Oscillibacter genus.</title>
        <authorList>
            <person name="Le Roy T."/>
            <person name="Van der Smissen P."/>
            <person name="Delzenne N."/>
            <person name="Muccioli G."/>
            <person name="Collet J.F."/>
            <person name="Cani P.D."/>
        </authorList>
    </citation>
    <scope>NUCLEOTIDE SEQUENCE [LARGE SCALE GENOMIC DNA]</scope>
    <source>
        <strain evidence="12">J115</strain>
    </source>
</reference>
<feature type="transmembrane region" description="Helical" evidence="10">
    <location>
        <begin position="369"/>
        <end position="389"/>
    </location>
</feature>
<proteinExistence type="inferred from homology"/>
<feature type="transmembrane region" description="Helical" evidence="10">
    <location>
        <begin position="173"/>
        <end position="190"/>
    </location>
</feature>
<dbReference type="InterPro" id="IPR048279">
    <property type="entry name" value="MdtK-like"/>
</dbReference>
<evidence type="ECO:0000313" key="11">
    <source>
        <dbReference type="EMBL" id="QCI60630.1"/>
    </source>
</evidence>
<dbReference type="GO" id="GO:0005886">
    <property type="term" value="C:plasma membrane"/>
    <property type="evidence" value="ECO:0007669"/>
    <property type="project" value="UniProtKB-SubCell"/>
</dbReference>
<dbReference type="InterPro" id="IPR045070">
    <property type="entry name" value="MATE_MepA-like"/>
</dbReference>
<sequence length="460" mass="49774">MTADQESRSPLETEPVQKLIVRYAIPTALTLMVNCLYNIVDQIFVGQGVGITAMAAINVAFPVVILVNAVALLLGDGSAANISLCLGRRQQQEADDTIGHAATLIAASGLCAAIVSWCFAPQIARLFGATDTAWPEAAAYLRTIAWGLPFQLICPAFTAIIRADGHPRYSMGCMITGAVLNLILDPVFIFPLGMGVVGAGIATVIGQVAAGVLFLAYLPRLHTVRLRRQALRPTIRLTGRILALGVPSLLTQILTALVQITLNNLLRVHGAASVYGSDIALSVYGMMMKVYQIAHSMFVGVSSAVQPINGYNFGAKHFLRVRQTFRTAAAIALVISGVWFLVFQLFPRQIGMLFVSDSPLYLDCAQHCFRLYMAAFFLYGLHLATASFFQGIGRPVPSLAIPLARQGVFLIPLAILLSGRFGLDGALLAAPISDMLTFLLSLLLVRREFAVWRQRDWIET</sequence>
<dbReference type="InterPro" id="IPR002528">
    <property type="entry name" value="MATE_fam"/>
</dbReference>
<keyword evidence="6 10" id="KW-0812">Transmembrane</keyword>